<evidence type="ECO:0000256" key="1">
    <source>
        <dbReference type="SAM" id="MobiDB-lite"/>
    </source>
</evidence>
<protein>
    <submittedName>
        <fullName evidence="3">DUF1990 domain-containing protein</fullName>
    </submittedName>
</protein>
<evidence type="ECO:0000313" key="4">
    <source>
        <dbReference type="Proteomes" id="UP000481583"/>
    </source>
</evidence>
<dbReference type="PANTHER" id="PTHR34202:SF1">
    <property type="entry name" value="UPF0548 PROTEIN"/>
    <property type="match status" value="1"/>
</dbReference>
<evidence type="ECO:0000313" key="3">
    <source>
        <dbReference type="EMBL" id="NGN70487.1"/>
    </source>
</evidence>
<dbReference type="InterPro" id="IPR018960">
    <property type="entry name" value="DUF1990"/>
</dbReference>
<feature type="domain" description="DUF1990" evidence="2">
    <location>
        <begin position="1"/>
        <end position="73"/>
    </location>
</feature>
<evidence type="ECO:0000259" key="2">
    <source>
        <dbReference type="Pfam" id="PF09348"/>
    </source>
</evidence>
<feature type="region of interest" description="Disordered" evidence="1">
    <location>
        <begin position="1"/>
        <end position="21"/>
    </location>
</feature>
<dbReference type="Pfam" id="PF09348">
    <property type="entry name" value="DUF1990"/>
    <property type="match status" value="1"/>
</dbReference>
<gene>
    <name evidence="3" type="ORF">G5C51_42260</name>
</gene>
<dbReference type="Proteomes" id="UP000481583">
    <property type="component" value="Unassembled WGS sequence"/>
</dbReference>
<feature type="non-terminal residue" evidence="3">
    <location>
        <position position="1"/>
    </location>
</feature>
<dbReference type="EMBL" id="JAAKZV010000575">
    <property type="protein sequence ID" value="NGN70487.1"/>
    <property type="molecule type" value="Genomic_DNA"/>
</dbReference>
<proteinExistence type="predicted"/>
<dbReference type="RefSeq" id="WP_165246253.1">
    <property type="nucleotide sequence ID" value="NZ_JAAKZV010000575.1"/>
</dbReference>
<dbReference type="AlphaFoldDB" id="A0A6G4UFA4"/>
<dbReference type="PANTHER" id="PTHR34202">
    <property type="entry name" value="UPF0548 PROTEIN"/>
    <property type="match status" value="1"/>
</dbReference>
<name>A0A6G4UFA4_9ACTN</name>
<sequence length="83" mass="8873">VWAEEGDARGGFGYGTLSGHPEVGEESFVVELAADGDVYFTVTAFSRPAAWYARAGGPVVPVMQRLYARQLARTLRRLAVAAG</sequence>
<reference evidence="3 4" key="1">
    <citation type="submission" date="2020-02" db="EMBL/GenBank/DDBJ databases">
        <title>Whole-genome analyses of novel actinobacteria.</title>
        <authorList>
            <person name="Sahin N."/>
        </authorList>
    </citation>
    <scope>NUCLEOTIDE SEQUENCE [LARGE SCALE GENOMIC DNA]</scope>
    <source>
        <strain evidence="3 4">A7024</strain>
    </source>
</reference>
<organism evidence="3 4">
    <name type="scientific">Streptomyces coryli</name>
    <dbReference type="NCBI Taxonomy" id="1128680"/>
    <lineage>
        <taxon>Bacteria</taxon>
        <taxon>Bacillati</taxon>
        <taxon>Actinomycetota</taxon>
        <taxon>Actinomycetes</taxon>
        <taxon>Kitasatosporales</taxon>
        <taxon>Streptomycetaceae</taxon>
        <taxon>Streptomyces</taxon>
    </lineage>
</organism>
<keyword evidence="4" id="KW-1185">Reference proteome</keyword>
<comment type="caution">
    <text evidence="3">The sequence shown here is derived from an EMBL/GenBank/DDBJ whole genome shotgun (WGS) entry which is preliminary data.</text>
</comment>
<accession>A0A6G4UFA4</accession>